<evidence type="ECO:0000313" key="2">
    <source>
        <dbReference type="Proteomes" id="UP000178684"/>
    </source>
</evidence>
<dbReference type="AlphaFoldDB" id="A0A1F5X3A0"/>
<accession>A0A1F5X3A0</accession>
<dbReference type="EMBL" id="MFIE01000019">
    <property type="protein sequence ID" value="OGF82378.1"/>
    <property type="molecule type" value="Genomic_DNA"/>
</dbReference>
<protein>
    <submittedName>
        <fullName evidence="1">Uncharacterized protein</fullName>
    </submittedName>
</protein>
<organism evidence="1 2">
    <name type="scientific">Candidatus Giovannonibacteria bacterium RIFCSPLOWO2_01_FULL_46_13</name>
    <dbReference type="NCBI Taxonomy" id="1798352"/>
    <lineage>
        <taxon>Bacteria</taxon>
        <taxon>Candidatus Giovannoniibacteriota</taxon>
    </lineage>
</organism>
<proteinExistence type="predicted"/>
<name>A0A1F5X3A0_9BACT</name>
<dbReference type="Proteomes" id="UP000178684">
    <property type="component" value="Unassembled WGS sequence"/>
</dbReference>
<gene>
    <name evidence="1" type="ORF">A3B18_03470</name>
</gene>
<sequence>MAFIKVENFLQKLRKFSQAEDLGPKAVSVIKNKFPNAKLEAKIKNRVLYLSELSPALKNEIFLRKHEILSELKDTLGPKAPEEINFQKF</sequence>
<comment type="caution">
    <text evidence="1">The sequence shown here is derived from an EMBL/GenBank/DDBJ whole genome shotgun (WGS) entry which is preliminary data.</text>
</comment>
<evidence type="ECO:0000313" key="1">
    <source>
        <dbReference type="EMBL" id="OGF82378.1"/>
    </source>
</evidence>
<reference evidence="1 2" key="1">
    <citation type="journal article" date="2016" name="Nat. Commun.">
        <title>Thousands of microbial genomes shed light on interconnected biogeochemical processes in an aquifer system.</title>
        <authorList>
            <person name="Anantharaman K."/>
            <person name="Brown C.T."/>
            <person name="Hug L.A."/>
            <person name="Sharon I."/>
            <person name="Castelle C.J."/>
            <person name="Probst A.J."/>
            <person name="Thomas B.C."/>
            <person name="Singh A."/>
            <person name="Wilkins M.J."/>
            <person name="Karaoz U."/>
            <person name="Brodie E.L."/>
            <person name="Williams K.H."/>
            <person name="Hubbard S.S."/>
            <person name="Banfield J.F."/>
        </authorList>
    </citation>
    <scope>NUCLEOTIDE SEQUENCE [LARGE SCALE GENOMIC DNA]</scope>
</reference>